<proteinExistence type="predicted"/>
<dbReference type="InterPro" id="IPR003838">
    <property type="entry name" value="ABC3_permease_C"/>
</dbReference>
<feature type="transmembrane region" description="Helical" evidence="7">
    <location>
        <begin position="530"/>
        <end position="558"/>
    </location>
</feature>
<accession>A0A1H6TEM7</accession>
<feature type="transmembrane region" description="Helical" evidence="7">
    <location>
        <begin position="877"/>
        <end position="897"/>
    </location>
</feature>
<feature type="transmembrane region" description="Helical" evidence="7">
    <location>
        <begin position="966"/>
        <end position="986"/>
    </location>
</feature>
<comment type="subcellular location">
    <subcellularLocation>
        <location evidence="1">Cell membrane</location>
        <topology evidence="1">Multi-pass membrane protein</topology>
    </subcellularLocation>
</comment>
<evidence type="ECO:0000256" key="7">
    <source>
        <dbReference type="SAM" id="Phobius"/>
    </source>
</evidence>
<dbReference type="InterPro" id="IPR025857">
    <property type="entry name" value="MacB_PCD"/>
</dbReference>
<dbReference type="Pfam" id="PF02687">
    <property type="entry name" value="FtsX"/>
    <property type="match status" value="2"/>
</dbReference>
<dbReference type="PANTHER" id="PTHR30287:SF1">
    <property type="entry name" value="INNER MEMBRANE PROTEIN"/>
    <property type="match status" value="1"/>
</dbReference>
<feature type="transmembrane region" description="Helical" evidence="7">
    <location>
        <begin position="21"/>
        <end position="38"/>
    </location>
</feature>
<dbReference type="Proteomes" id="UP000183028">
    <property type="component" value="Unassembled WGS sequence"/>
</dbReference>
<dbReference type="PANTHER" id="PTHR30287">
    <property type="entry name" value="MEMBRANE COMPONENT OF PREDICTED ABC SUPERFAMILY METABOLITE UPTAKE TRANSPORTER"/>
    <property type="match status" value="1"/>
</dbReference>
<name>A0A1H6TEM7_9FIRM</name>
<evidence type="ECO:0000259" key="8">
    <source>
        <dbReference type="Pfam" id="PF02687"/>
    </source>
</evidence>
<keyword evidence="4 7" id="KW-1133">Transmembrane helix</keyword>
<feature type="domain" description="MacB-like periplasmic core" evidence="9">
    <location>
        <begin position="27"/>
        <end position="173"/>
    </location>
</feature>
<evidence type="ECO:0000313" key="10">
    <source>
        <dbReference type="EMBL" id="SEI74695.1"/>
    </source>
</evidence>
<evidence type="ECO:0000313" key="11">
    <source>
        <dbReference type="Proteomes" id="UP000183028"/>
    </source>
</evidence>
<feature type="coiled-coil region" evidence="6">
    <location>
        <begin position="387"/>
        <end position="446"/>
    </location>
</feature>
<dbReference type="InterPro" id="IPR038766">
    <property type="entry name" value="Membrane_comp_ABC_pdt"/>
</dbReference>
<keyword evidence="5 7" id="KW-0472">Membrane</keyword>
<organism evidence="10 11">
    <name type="scientific">Sharpea azabuensis</name>
    <dbReference type="NCBI Taxonomy" id="322505"/>
    <lineage>
        <taxon>Bacteria</taxon>
        <taxon>Bacillati</taxon>
        <taxon>Bacillota</taxon>
        <taxon>Erysipelotrichia</taxon>
        <taxon>Erysipelotrichales</taxon>
        <taxon>Coprobacillaceae</taxon>
        <taxon>Sharpea</taxon>
    </lineage>
</organism>
<feature type="domain" description="ABC3 transporter permease C-terminal" evidence="8">
    <location>
        <begin position="881"/>
        <end position="986"/>
    </location>
</feature>
<protein>
    <submittedName>
        <fullName evidence="10">Putative ABC transport system permease protein</fullName>
    </submittedName>
</protein>
<feature type="transmembrane region" description="Helical" evidence="7">
    <location>
        <begin position="570"/>
        <end position="596"/>
    </location>
</feature>
<sequence>MKKTLLRKALNRSIKQSFGRFLSIFMIIALGASLFSGLRNTPASMEASVSKDVKAAHFADLTYIATLGFDQDDIEAIKKIKGIKKVEPGYQFDALLQDGAGKLGVSVHAIDHYDKNVLNAPTLVKGRYAKEDNEVMIDRLLVSKNIAINKTITLSNDDGTQDYKIVGIVDDIRYISNADRGVNTLGDGTNKGFILMTNKAANTLAMPSKLLDLRKKETLYNTLSIQLKALPANIFSEDYKEQVALKNSKIHTILTTRHEELYDDLSNDIVKKLNDANKDYEKATTSYQKQQADFKNGINDAKIKLLQAKITLGSKEKEYYSQKAKINKNDLSSTKKLQELSKTMASLQQSLQNQMQDPAAMQNGTAFASITKQIAMLTQSIGATTMILSSNQALEEAKLKLDQATNDLSVQEANLALKEVEGSKQLDEASIKLKDAKKQLDEAKGKVDEVPKGTIYTLSGEDNIGLVNYQNNITAIKAIAYVFPLIFFLVAALVSLTAMYRMVESEREYNGTLRALGYSNYDVMKQYLRYALLATLPASLIGILLGNQFFVRIILYLYHYIMFNINNYVVVQGVVVSLLTILLSVGVTSAVTLIVCRRELFEMPASLMRPKAPKMGKRILLERLPFIWRRLSFNQKVTLRNILRYKARFFMSIIGIAGCTGLIITGFGIKDSVKGIVDLQYGDVYQYDAMIHFNEKRNLKESNKLIKSLEKEGVSKMTMLSSSYVHMLANRKDLDTTLNVYASSDDLYNFINFRSLSHKKLTLDDEGVIITQKASELTGLQKGDRLYLKIGDEQYEVKVSGVMKNYYGHLCFMSKTLYEKLTHKSFMTNTGYVNFVNNNKKNRHLLSERLTKDQLGSIEYLKESGQSFANRLSSLDIVIAILIIFAGLLDFIVLYNLTTINIEERKREIATIKVLGFRKREYYDYIFRENSLLSFVGAILGFLIGMAIHGFIIHQVEFEATVFIRSIHLVVFLIAFMITMLFTYFINLSMRHVLRRVDMVEFLKSIE</sequence>
<dbReference type="eggNOG" id="COG0577">
    <property type="taxonomic scope" value="Bacteria"/>
</dbReference>
<keyword evidence="6" id="KW-0175">Coiled coil</keyword>
<reference evidence="11" key="1">
    <citation type="submission" date="2016-10" db="EMBL/GenBank/DDBJ databases">
        <authorList>
            <person name="Varghese N."/>
        </authorList>
    </citation>
    <scope>NUCLEOTIDE SEQUENCE [LARGE SCALE GENOMIC DNA]</scope>
    <source>
        <strain evidence="11">DSM 20406</strain>
    </source>
</reference>
<evidence type="ECO:0000256" key="2">
    <source>
        <dbReference type="ARBA" id="ARBA00022475"/>
    </source>
</evidence>
<dbReference type="Pfam" id="PF12704">
    <property type="entry name" value="MacB_PCD"/>
    <property type="match status" value="1"/>
</dbReference>
<keyword evidence="11" id="KW-1185">Reference proteome</keyword>
<feature type="transmembrane region" description="Helical" evidence="7">
    <location>
        <begin position="478"/>
        <end position="500"/>
    </location>
</feature>
<dbReference type="STRING" id="322505.SAMN04487836_12115"/>
<evidence type="ECO:0000259" key="9">
    <source>
        <dbReference type="Pfam" id="PF12704"/>
    </source>
</evidence>
<dbReference type="OrthoDB" id="5137249at2"/>
<dbReference type="AlphaFoldDB" id="A0A1H6TEM7"/>
<feature type="domain" description="ABC3 transporter permease C-terminal" evidence="8">
    <location>
        <begin position="482"/>
        <end position="594"/>
    </location>
</feature>
<evidence type="ECO:0000256" key="1">
    <source>
        <dbReference type="ARBA" id="ARBA00004651"/>
    </source>
</evidence>
<dbReference type="GO" id="GO:0005886">
    <property type="term" value="C:plasma membrane"/>
    <property type="evidence" value="ECO:0007669"/>
    <property type="project" value="UniProtKB-SubCell"/>
</dbReference>
<dbReference type="EMBL" id="FNYK01000021">
    <property type="protein sequence ID" value="SEI74695.1"/>
    <property type="molecule type" value="Genomic_DNA"/>
</dbReference>
<evidence type="ECO:0000256" key="4">
    <source>
        <dbReference type="ARBA" id="ARBA00022989"/>
    </source>
</evidence>
<dbReference type="RefSeq" id="WP_074731954.1">
    <property type="nucleotide sequence ID" value="NZ_FNYK01000021.1"/>
</dbReference>
<evidence type="ECO:0000256" key="3">
    <source>
        <dbReference type="ARBA" id="ARBA00022692"/>
    </source>
</evidence>
<feature type="transmembrane region" description="Helical" evidence="7">
    <location>
        <begin position="932"/>
        <end position="954"/>
    </location>
</feature>
<keyword evidence="2" id="KW-1003">Cell membrane</keyword>
<feature type="transmembrane region" description="Helical" evidence="7">
    <location>
        <begin position="649"/>
        <end position="669"/>
    </location>
</feature>
<evidence type="ECO:0000256" key="5">
    <source>
        <dbReference type="ARBA" id="ARBA00023136"/>
    </source>
</evidence>
<gene>
    <name evidence="10" type="ORF">SAMN04487834_102112</name>
</gene>
<keyword evidence="3 7" id="KW-0812">Transmembrane</keyword>
<evidence type="ECO:0000256" key="6">
    <source>
        <dbReference type="SAM" id="Coils"/>
    </source>
</evidence>